<feature type="signal peptide" evidence="1">
    <location>
        <begin position="1"/>
        <end position="22"/>
    </location>
</feature>
<evidence type="ECO:0008006" key="4">
    <source>
        <dbReference type="Google" id="ProtNLM"/>
    </source>
</evidence>
<keyword evidence="1" id="KW-0732">Signal</keyword>
<evidence type="ECO:0000313" key="3">
    <source>
        <dbReference type="Proteomes" id="UP000306229"/>
    </source>
</evidence>
<dbReference type="SUPFAM" id="SSF160574">
    <property type="entry name" value="BT0923-like"/>
    <property type="match status" value="1"/>
</dbReference>
<accession>A0A5B7TWD0</accession>
<reference evidence="2 3" key="1">
    <citation type="submission" date="2019-05" db="EMBL/GenBank/DDBJ databases">
        <title>Algicella ahnfeltiae gen. nov., sp. nov., a novel marine bacterium of the family Flavobacteriaceae isolated from a red alga.</title>
        <authorList>
            <person name="Nedashkovskaya O.I."/>
            <person name="Kukhlevskiy A.D."/>
            <person name="Kim S.-G."/>
            <person name="Zhukova N.V."/>
            <person name="Mikhailov V.V."/>
        </authorList>
    </citation>
    <scope>NUCLEOTIDE SEQUENCE [LARGE SCALE GENOMIC DNA]</scope>
    <source>
        <strain evidence="2 3">10Alg115</strain>
    </source>
</reference>
<organism evidence="2 3">
    <name type="scientific">Aureibaculum algae</name>
    <dbReference type="NCBI Taxonomy" id="2584122"/>
    <lineage>
        <taxon>Bacteria</taxon>
        <taxon>Pseudomonadati</taxon>
        <taxon>Bacteroidota</taxon>
        <taxon>Flavobacteriia</taxon>
        <taxon>Flavobacteriales</taxon>
        <taxon>Flavobacteriaceae</taxon>
        <taxon>Aureibaculum</taxon>
    </lineage>
</organism>
<dbReference type="EMBL" id="CP040749">
    <property type="protein sequence ID" value="QCX40650.1"/>
    <property type="molecule type" value="Genomic_DNA"/>
</dbReference>
<evidence type="ECO:0000313" key="2">
    <source>
        <dbReference type="EMBL" id="QCX40650.1"/>
    </source>
</evidence>
<proteinExistence type="predicted"/>
<dbReference type="OrthoDB" id="1099258at2"/>
<dbReference type="AlphaFoldDB" id="A0A5B7TWD0"/>
<name>A0A5B7TWD0_9FLAO</name>
<protein>
    <recommendedName>
        <fullName evidence="4">Beta-lactamase-inhibitor-like PepSY-like domain-containing protein</fullName>
    </recommendedName>
</protein>
<dbReference type="Proteomes" id="UP000306229">
    <property type="component" value="Chromosome"/>
</dbReference>
<sequence length="107" mass="11889">MRKLSFLAAFAVMSLASTTTFAQEVEETIIEAVAQQEDKVEIEVSELPETVTATLSADFADYSADKAFKTMQDEKEVYWVALSKEDANIKVLFDSEGKVIEQKDGDL</sequence>
<evidence type="ECO:0000256" key="1">
    <source>
        <dbReference type="SAM" id="SignalP"/>
    </source>
</evidence>
<feature type="chain" id="PRO_5022943439" description="Beta-lactamase-inhibitor-like PepSY-like domain-containing protein" evidence="1">
    <location>
        <begin position="23"/>
        <end position="107"/>
    </location>
</feature>
<dbReference type="RefSeq" id="WP_138951829.1">
    <property type="nucleotide sequence ID" value="NZ_CP040749.1"/>
</dbReference>
<dbReference type="Gene3D" id="3.10.450.360">
    <property type="match status" value="1"/>
</dbReference>
<gene>
    <name evidence="2" type="ORF">FF125_20215</name>
</gene>
<keyword evidence="3" id="KW-1185">Reference proteome</keyword>
<dbReference type="KEGG" id="fbe:FF125_20215"/>